<dbReference type="GO" id="GO:0009289">
    <property type="term" value="C:pilus"/>
    <property type="evidence" value="ECO:0007669"/>
    <property type="project" value="InterPro"/>
</dbReference>
<dbReference type="InterPro" id="IPR045584">
    <property type="entry name" value="Pilin-like"/>
</dbReference>
<dbReference type="AlphaFoldDB" id="A0A5K1I9F4"/>
<evidence type="ECO:0000256" key="3">
    <source>
        <dbReference type="RuleBase" id="RU000389"/>
    </source>
</evidence>
<dbReference type="EMBL" id="CABVOU010000039">
    <property type="protein sequence ID" value="VVZ96660.1"/>
    <property type="molecule type" value="Genomic_DNA"/>
</dbReference>
<keyword evidence="4" id="KW-1133">Transmembrane helix</keyword>
<evidence type="ECO:0000256" key="1">
    <source>
        <dbReference type="ARBA" id="ARBA00005233"/>
    </source>
</evidence>
<dbReference type="Pfam" id="PF07963">
    <property type="entry name" value="N_methyl"/>
    <property type="match status" value="1"/>
</dbReference>
<keyword evidence="2" id="KW-0488">Methylation</keyword>
<dbReference type="InterPro" id="IPR001082">
    <property type="entry name" value="Pilin"/>
</dbReference>
<evidence type="ECO:0000313" key="6">
    <source>
        <dbReference type="Proteomes" id="UP000326725"/>
    </source>
</evidence>
<dbReference type="Proteomes" id="UP000326725">
    <property type="component" value="Unassembled WGS sequence"/>
</dbReference>
<organism evidence="5 6">
    <name type="scientific">Halomonas lysinitropha</name>
    <dbReference type="NCBI Taxonomy" id="2607506"/>
    <lineage>
        <taxon>Bacteria</taxon>
        <taxon>Pseudomonadati</taxon>
        <taxon>Pseudomonadota</taxon>
        <taxon>Gammaproteobacteria</taxon>
        <taxon>Oceanospirillales</taxon>
        <taxon>Halomonadaceae</taxon>
        <taxon>Halomonas</taxon>
    </lineage>
</organism>
<keyword evidence="3" id="KW-0281">Fimbrium</keyword>
<dbReference type="RefSeq" id="WP_151444460.1">
    <property type="nucleotide sequence ID" value="NZ_CABVOU010000039.1"/>
</dbReference>
<sequence length="150" mass="16013">MTMKKQGMQKYIKTGQGGFTLIELLIVVAIIGILAAIAIPRYQDYVLRSEVSSALSSIRGGQTTFDSNLYTGDSLGSPEDIGLSASNTYGTISVDDTSDTITFTFDQSGAVSREYPDSTLVLSRDASGAWTCAPGGSNTIPDDYLPQYCK</sequence>
<dbReference type="InterPro" id="IPR012902">
    <property type="entry name" value="N_methyl_site"/>
</dbReference>
<name>A0A5K1I9F4_9GAMM</name>
<evidence type="ECO:0000256" key="4">
    <source>
        <dbReference type="SAM" id="Phobius"/>
    </source>
</evidence>
<gene>
    <name evidence="5" type="primary">pilA</name>
    <name evidence="5" type="ORF">HALO32_02763</name>
</gene>
<dbReference type="Pfam" id="PF00114">
    <property type="entry name" value="Pilin"/>
    <property type="match status" value="1"/>
</dbReference>
<dbReference type="SUPFAM" id="SSF54523">
    <property type="entry name" value="Pili subunits"/>
    <property type="match status" value="1"/>
</dbReference>
<dbReference type="PROSITE" id="PS00409">
    <property type="entry name" value="PROKAR_NTER_METHYL"/>
    <property type="match status" value="1"/>
</dbReference>
<reference evidence="5 6" key="1">
    <citation type="submission" date="2019-09" db="EMBL/GenBank/DDBJ databases">
        <authorList>
            <person name="Criscuolo A."/>
        </authorList>
    </citation>
    <scope>NUCLEOTIDE SEQUENCE [LARGE SCALE GENOMIC DNA]</scope>
    <source>
        <strain evidence="6">3(2)</strain>
    </source>
</reference>
<keyword evidence="4" id="KW-0812">Transmembrane</keyword>
<accession>A0A5K1I9F4</accession>
<proteinExistence type="inferred from homology"/>
<evidence type="ECO:0000256" key="2">
    <source>
        <dbReference type="ARBA" id="ARBA00022481"/>
    </source>
</evidence>
<dbReference type="GO" id="GO:0007155">
    <property type="term" value="P:cell adhesion"/>
    <property type="evidence" value="ECO:0007669"/>
    <property type="project" value="InterPro"/>
</dbReference>
<keyword evidence="4" id="KW-0472">Membrane</keyword>
<evidence type="ECO:0000313" key="5">
    <source>
        <dbReference type="EMBL" id="VVZ96660.1"/>
    </source>
</evidence>
<protein>
    <submittedName>
        <fullName evidence="5">Fimbrial protein</fullName>
    </submittedName>
</protein>
<feature type="transmembrane region" description="Helical" evidence="4">
    <location>
        <begin position="21"/>
        <end position="39"/>
    </location>
</feature>
<keyword evidence="6" id="KW-1185">Reference proteome</keyword>
<comment type="similarity">
    <text evidence="1 3">Belongs to the N-Me-Phe pilin family.</text>
</comment>
<dbReference type="NCBIfam" id="TIGR02532">
    <property type="entry name" value="IV_pilin_GFxxxE"/>
    <property type="match status" value="1"/>
</dbReference>
<dbReference type="Gene3D" id="3.30.700.10">
    <property type="entry name" value="Glycoprotein, Type 4 Pilin"/>
    <property type="match status" value="1"/>
</dbReference>